<comment type="similarity">
    <text evidence="4">Belongs to the YbaB/EbfC family.</text>
</comment>
<dbReference type="PANTHER" id="PTHR33449:SF1">
    <property type="entry name" value="NUCLEOID-ASSOCIATED PROTEIN YBAB"/>
    <property type="match status" value="1"/>
</dbReference>
<dbReference type="Proteomes" id="UP000034410">
    <property type="component" value="Chromosome"/>
</dbReference>
<comment type="function">
    <text evidence="4">Binds to DNA and alters its conformation. May be involved in regulation of gene expression, nucleoid organization and DNA protection.</text>
</comment>
<keyword evidence="2 4" id="KW-0963">Cytoplasm</keyword>
<dbReference type="FunFam" id="3.30.1310.10:FF:000001">
    <property type="entry name" value="Nucleoid-associated protein YbaB"/>
    <property type="match status" value="1"/>
</dbReference>
<evidence type="ECO:0000256" key="3">
    <source>
        <dbReference type="ARBA" id="ARBA00023125"/>
    </source>
</evidence>
<dbReference type="GO" id="GO:0003677">
    <property type="term" value="F:DNA binding"/>
    <property type="evidence" value="ECO:0007669"/>
    <property type="project" value="UniProtKB-UniRule"/>
</dbReference>
<keyword evidence="3 4" id="KW-0238">DNA-binding</keyword>
<evidence type="ECO:0000256" key="1">
    <source>
        <dbReference type="ARBA" id="ARBA00011738"/>
    </source>
</evidence>
<comment type="subunit">
    <text evidence="1 4">Homodimer.</text>
</comment>
<dbReference type="Pfam" id="PF02575">
    <property type="entry name" value="YbaB_DNA_bd"/>
    <property type="match status" value="1"/>
</dbReference>
<keyword evidence="7" id="KW-1185">Reference proteome</keyword>
<proteinExistence type="inferred from homology"/>
<dbReference type="KEGG" id="seds:AAY24_06475"/>
<dbReference type="SUPFAM" id="SSF82607">
    <property type="entry name" value="YbaB-like"/>
    <property type="match status" value="1"/>
</dbReference>
<organism evidence="6 7">
    <name type="scientific">Sedimenticola thiotaurini</name>
    <dbReference type="NCBI Taxonomy" id="1543721"/>
    <lineage>
        <taxon>Bacteria</taxon>
        <taxon>Pseudomonadati</taxon>
        <taxon>Pseudomonadota</taxon>
        <taxon>Gammaproteobacteria</taxon>
        <taxon>Chromatiales</taxon>
        <taxon>Sedimenticolaceae</taxon>
        <taxon>Sedimenticola</taxon>
    </lineage>
</organism>
<evidence type="ECO:0000256" key="5">
    <source>
        <dbReference type="SAM" id="Coils"/>
    </source>
</evidence>
<dbReference type="OrthoDB" id="9808738at2"/>
<keyword evidence="5" id="KW-0175">Coiled coil</keyword>
<evidence type="ECO:0000256" key="2">
    <source>
        <dbReference type="ARBA" id="ARBA00022490"/>
    </source>
</evidence>
<dbReference type="Gene3D" id="3.30.1310.10">
    <property type="entry name" value="Nucleoid-associated protein YbaB-like domain"/>
    <property type="match status" value="1"/>
</dbReference>
<dbReference type="RefSeq" id="WP_046858994.1">
    <property type="nucleotide sequence ID" value="NZ_CP011412.1"/>
</dbReference>
<evidence type="ECO:0000313" key="6">
    <source>
        <dbReference type="EMBL" id="AKH20059.1"/>
    </source>
</evidence>
<evidence type="ECO:0000256" key="4">
    <source>
        <dbReference type="HAMAP-Rule" id="MF_00274"/>
    </source>
</evidence>
<dbReference type="GO" id="GO:0005829">
    <property type="term" value="C:cytosol"/>
    <property type="evidence" value="ECO:0007669"/>
    <property type="project" value="TreeGrafter"/>
</dbReference>
<dbReference type="PANTHER" id="PTHR33449">
    <property type="entry name" value="NUCLEOID-ASSOCIATED PROTEIN YBAB"/>
    <property type="match status" value="1"/>
</dbReference>
<dbReference type="InterPro" id="IPR036894">
    <property type="entry name" value="YbaB-like_sf"/>
</dbReference>
<sequence>MKGGLGNIMKQAQKMQADLQKAQEQLAKEEVTGESGGGLVKVVLNGKHEVRRVSIDDSLVGDDKEMLEDLVAAAMNDAVHKVAEKTQNSMSDLTAGIGLPPGFKLPF</sequence>
<gene>
    <name evidence="6" type="ORF">AAY24_06475</name>
</gene>
<dbReference type="PATRIC" id="fig|1543721.4.peg.1343"/>
<dbReference type="PIRSF" id="PIRSF004555">
    <property type="entry name" value="UCP004555"/>
    <property type="match status" value="1"/>
</dbReference>
<dbReference type="GO" id="GO:0043590">
    <property type="term" value="C:bacterial nucleoid"/>
    <property type="evidence" value="ECO:0007669"/>
    <property type="project" value="UniProtKB-UniRule"/>
</dbReference>
<dbReference type="HAMAP" id="MF_00274">
    <property type="entry name" value="DNA_YbaB_EbfC"/>
    <property type="match status" value="1"/>
</dbReference>
<name>A0A0F7JXM5_9GAMM</name>
<feature type="coiled-coil region" evidence="5">
    <location>
        <begin position="5"/>
        <end position="32"/>
    </location>
</feature>
<reference evidence="6 7" key="1">
    <citation type="journal article" date="2015" name="Genome Announc.">
        <title>Complete Genome Sequence of Sedimenticola thiotaurini Strain SIP-G1, a Polyphosphate- and Polyhydroxyalkanoate-Accumulating Sulfur-Oxidizing Gammaproteobacterium Isolated from Salt Marsh Sediments.</title>
        <authorList>
            <person name="Flood B.E."/>
            <person name="Jones D.S."/>
            <person name="Bailey J.V."/>
        </authorList>
    </citation>
    <scope>NUCLEOTIDE SEQUENCE [LARGE SCALE GENOMIC DNA]</scope>
    <source>
        <strain evidence="6 7">SIP-G1</strain>
    </source>
</reference>
<protein>
    <recommendedName>
        <fullName evidence="4">Nucleoid-associated protein AAY24_06475</fullName>
    </recommendedName>
</protein>
<evidence type="ECO:0000313" key="7">
    <source>
        <dbReference type="Proteomes" id="UP000034410"/>
    </source>
</evidence>
<dbReference type="InterPro" id="IPR004401">
    <property type="entry name" value="YbaB/EbfC"/>
</dbReference>
<dbReference type="EMBL" id="CP011412">
    <property type="protein sequence ID" value="AKH20059.1"/>
    <property type="molecule type" value="Genomic_DNA"/>
</dbReference>
<dbReference type="AlphaFoldDB" id="A0A0F7JXM5"/>
<accession>A0A0F7JXM5</accession>
<comment type="subcellular location">
    <subcellularLocation>
        <location evidence="4">Cytoplasm</location>
        <location evidence="4">Nucleoid</location>
    </subcellularLocation>
</comment>
<dbReference type="NCBIfam" id="TIGR00103">
    <property type="entry name" value="DNA_YbaB_EbfC"/>
    <property type="match status" value="1"/>
</dbReference>